<keyword evidence="3" id="KW-0808">Transferase</keyword>
<sequence>MQILSHFSSKASLSLLPLPRLSLSTALYFRRRPSKFQFCSSKHFQFPRLPLLVCNLSSGTSQQVPMDSPPPEATLSVDSLTHDLQNQSLTSDGHDQMNNKSENNGVNYTHAVRLKLEDLNWDNSFVRELPGDPRTDTIPREVLHACYTKVSPSAEVENPQLVAWSESVSKLLELDPEEFGRPDFPLLFSGASPLVGSLPYAQCYGGHQFGMWAGQLGDGRAITLGEVLNSKSERWELQLKGAGKTPYSRFADGLAVLRSSIREFLCSEAMHNLGIPTTRALCLVTTGKHVTRDMFYDGNPKEEPGAIVCRVSPSFLRFGSYQIHASREKEDLAIVRNEEHSVVDLTSNKYAAWAVEVAERTASLVAKWQGVGFTHGVLNTDNMSILGLTIDYGPFGFLDAFDPSYTPNTTDLPGRRYCFANQPDIGLWNIAQFTRTLSAAQLIDDKEANYAMERYGTRFMDDYQAIMTKKLGLPKYIKQLIGKLLNNMAVDKVDYTNFFRLLSISKLIPAFRRGVVEPTKAVLLDIGQERKEAWISWVKIYIEELAASGISDEERKASMNAVNPKYILRNYLCQSAIDAAEQGDFGEVQRVLKVMERPYDEQPGMEKYARLPPAWAYRPGVCMLSCSHDLFMQQT</sequence>
<evidence type="ECO:0000313" key="11">
    <source>
        <dbReference type="Proteomes" id="UP000507222"/>
    </source>
</evidence>
<reference evidence="10 11" key="1">
    <citation type="submission" date="2020-05" db="EMBL/GenBank/DDBJ databases">
        <authorList>
            <person name="Campoy J."/>
            <person name="Schneeberger K."/>
            <person name="Spophaly S."/>
        </authorList>
    </citation>
    <scope>NUCLEOTIDE SEQUENCE [LARGE SCALE GENOMIC DNA]</scope>
    <source>
        <strain evidence="10">PruArmRojPasFocal</strain>
    </source>
</reference>
<evidence type="ECO:0000256" key="6">
    <source>
        <dbReference type="ARBA" id="ARBA00022741"/>
    </source>
</evidence>
<dbReference type="GO" id="GO:0009534">
    <property type="term" value="C:chloroplast thylakoid"/>
    <property type="evidence" value="ECO:0007669"/>
    <property type="project" value="TreeGrafter"/>
</dbReference>
<keyword evidence="4" id="KW-0548">Nucleotidyltransferase</keyword>
<dbReference type="Proteomes" id="UP000507222">
    <property type="component" value="Unassembled WGS sequence"/>
</dbReference>
<evidence type="ECO:0000256" key="1">
    <source>
        <dbReference type="ARBA" id="ARBA00001946"/>
    </source>
</evidence>
<proteinExistence type="inferred from homology"/>
<evidence type="ECO:0000256" key="7">
    <source>
        <dbReference type="ARBA" id="ARBA00022840"/>
    </source>
</evidence>
<dbReference type="InterPro" id="IPR003846">
    <property type="entry name" value="SelO"/>
</dbReference>
<evidence type="ECO:0000256" key="2">
    <source>
        <dbReference type="ARBA" id="ARBA00009747"/>
    </source>
</evidence>
<gene>
    <name evidence="10" type="ORF">CURHAP_LOCUS34907</name>
</gene>
<dbReference type="NCBIfam" id="NF000658">
    <property type="entry name" value="PRK00029.1"/>
    <property type="match status" value="1"/>
</dbReference>
<comment type="cofactor">
    <cofactor evidence="1">
        <name>Mg(2+)</name>
        <dbReference type="ChEBI" id="CHEBI:18420"/>
    </cofactor>
</comment>
<accession>A0A6J5UYL8</accession>
<dbReference type="HAMAP" id="MF_00692">
    <property type="entry name" value="SelO"/>
    <property type="match status" value="1"/>
</dbReference>
<dbReference type="PANTHER" id="PTHR32057:SF14">
    <property type="entry name" value="PROTEIN ADENYLYLTRANSFERASE SELO, MITOCHONDRIAL"/>
    <property type="match status" value="1"/>
</dbReference>
<dbReference type="GO" id="GO:0005524">
    <property type="term" value="F:ATP binding"/>
    <property type="evidence" value="ECO:0007669"/>
    <property type="project" value="UniProtKB-KW"/>
</dbReference>
<dbReference type="GO" id="GO:0046872">
    <property type="term" value="F:metal ion binding"/>
    <property type="evidence" value="ECO:0007669"/>
    <property type="project" value="UniProtKB-KW"/>
</dbReference>
<evidence type="ECO:0000256" key="4">
    <source>
        <dbReference type="ARBA" id="ARBA00022695"/>
    </source>
</evidence>
<dbReference type="EMBL" id="CAEKDK010000006">
    <property type="protein sequence ID" value="CAB4281759.1"/>
    <property type="molecule type" value="Genomic_DNA"/>
</dbReference>
<organism evidence="10 11">
    <name type="scientific">Prunus armeniaca</name>
    <name type="common">Apricot</name>
    <name type="synonym">Armeniaca vulgaris</name>
    <dbReference type="NCBI Taxonomy" id="36596"/>
    <lineage>
        <taxon>Eukaryota</taxon>
        <taxon>Viridiplantae</taxon>
        <taxon>Streptophyta</taxon>
        <taxon>Embryophyta</taxon>
        <taxon>Tracheophyta</taxon>
        <taxon>Spermatophyta</taxon>
        <taxon>Magnoliopsida</taxon>
        <taxon>eudicotyledons</taxon>
        <taxon>Gunneridae</taxon>
        <taxon>Pentapetalae</taxon>
        <taxon>rosids</taxon>
        <taxon>fabids</taxon>
        <taxon>Rosales</taxon>
        <taxon>Rosaceae</taxon>
        <taxon>Amygdaloideae</taxon>
        <taxon>Amygdaleae</taxon>
        <taxon>Prunus</taxon>
    </lineage>
</organism>
<evidence type="ECO:0000256" key="3">
    <source>
        <dbReference type="ARBA" id="ARBA00022679"/>
    </source>
</evidence>
<dbReference type="AlphaFoldDB" id="A0A6J5UYL8"/>
<dbReference type="GO" id="GO:0070733">
    <property type="term" value="F:AMPylase activity"/>
    <property type="evidence" value="ECO:0007669"/>
    <property type="project" value="TreeGrafter"/>
</dbReference>
<comment type="similarity">
    <text evidence="2">Belongs to the SELO family.</text>
</comment>
<evidence type="ECO:0000256" key="9">
    <source>
        <dbReference type="ARBA" id="ARBA00031547"/>
    </source>
</evidence>
<evidence type="ECO:0000256" key="5">
    <source>
        <dbReference type="ARBA" id="ARBA00022723"/>
    </source>
</evidence>
<name>A0A6J5UYL8_PRUAR</name>
<evidence type="ECO:0000256" key="8">
    <source>
        <dbReference type="ARBA" id="ARBA00022842"/>
    </source>
</evidence>
<evidence type="ECO:0000313" key="10">
    <source>
        <dbReference type="EMBL" id="CAB4281759.1"/>
    </source>
</evidence>
<dbReference type="Pfam" id="PF02696">
    <property type="entry name" value="SelO"/>
    <property type="match status" value="1"/>
</dbReference>
<keyword evidence="7" id="KW-0067">ATP-binding</keyword>
<keyword evidence="6" id="KW-0547">Nucleotide-binding</keyword>
<keyword evidence="5" id="KW-0479">Metal-binding</keyword>
<keyword evidence="8" id="KW-0460">Magnesium</keyword>
<dbReference type="PANTHER" id="PTHR32057">
    <property type="entry name" value="PROTEIN ADENYLYLTRANSFERASE SELO, MITOCHONDRIAL"/>
    <property type="match status" value="1"/>
</dbReference>
<protein>
    <recommendedName>
        <fullName evidence="9">Selenoprotein O</fullName>
    </recommendedName>
</protein>